<name>A0A7Y2NXY2_9BURK</name>
<keyword evidence="5" id="KW-0732">Signal</keyword>
<keyword evidence="2" id="KW-0418">Kinase</keyword>
<proteinExistence type="predicted"/>
<dbReference type="Proteomes" id="UP000533905">
    <property type="component" value="Unassembled WGS sequence"/>
</dbReference>
<dbReference type="InterPro" id="IPR050482">
    <property type="entry name" value="Sensor_HK_TwoCompSys"/>
</dbReference>
<feature type="chain" id="PRO_5030711626" description="Histidine kinase/HSP90-like ATPase domain-containing protein" evidence="5">
    <location>
        <begin position="27"/>
        <end position="315"/>
    </location>
</feature>
<keyword evidence="8" id="KW-1185">Reference proteome</keyword>
<protein>
    <recommendedName>
        <fullName evidence="6">Histidine kinase/HSP90-like ATPase domain-containing protein</fullName>
    </recommendedName>
</protein>
<dbReference type="GO" id="GO:0016020">
    <property type="term" value="C:membrane"/>
    <property type="evidence" value="ECO:0007669"/>
    <property type="project" value="InterPro"/>
</dbReference>
<keyword evidence="4" id="KW-0812">Transmembrane</keyword>
<dbReference type="GO" id="GO:0046983">
    <property type="term" value="F:protein dimerization activity"/>
    <property type="evidence" value="ECO:0007669"/>
    <property type="project" value="InterPro"/>
</dbReference>
<evidence type="ECO:0000256" key="1">
    <source>
        <dbReference type="ARBA" id="ARBA00022679"/>
    </source>
</evidence>
<evidence type="ECO:0000256" key="5">
    <source>
        <dbReference type="SAM" id="SignalP"/>
    </source>
</evidence>
<evidence type="ECO:0000256" key="4">
    <source>
        <dbReference type="SAM" id="Phobius"/>
    </source>
</evidence>
<evidence type="ECO:0000259" key="6">
    <source>
        <dbReference type="SMART" id="SM00387"/>
    </source>
</evidence>
<dbReference type="PANTHER" id="PTHR24421">
    <property type="entry name" value="NITRATE/NITRITE SENSOR PROTEIN NARX-RELATED"/>
    <property type="match status" value="1"/>
</dbReference>
<dbReference type="AlphaFoldDB" id="A0A7Y2NXY2"/>
<dbReference type="CDD" id="cd16917">
    <property type="entry name" value="HATPase_UhpB-NarQ-NarX-like"/>
    <property type="match status" value="1"/>
</dbReference>
<keyword evidence="1" id="KW-0808">Transferase</keyword>
<accession>A0A7Y2NXY2</accession>
<sequence length="315" mass="33395">MTKSISFLVQLSAFALAIASAPAACAAAITVPLPLRGAPPELLAAAMVALAALALSVLLQRRSRTADERSRSLELQLAAERSALADVENALAGSHEVLCRLVHGQEGVRESERSRIARDLHDELGHRLMSLRVELALQQAAMRGTSPAIHDKLTASIANLDASIWAVRAIVAGLRPIAPGTTLRQAAERHLAEFARLHGLDYRFDAGSDPLGQPPTDRETDAVLFRALQEALANVAHHAQATMVCVALVDSARDITLKVEDDGTGPAVHPQRGSGLDGMRERAEALGGTMRLAGGRRGGTVLSVTLPVRRESLMA</sequence>
<reference evidence="7 8" key="1">
    <citation type="submission" date="2020-04" db="EMBL/GenBank/DDBJ databases">
        <title>Massilia sp. nov., a cold adapted bacteria isolated from Arctic soil.</title>
        <authorList>
            <person name="Son J."/>
            <person name="Ka J.-O."/>
        </authorList>
    </citation>
    <scope>NUCLEOTIDE SEQUENCE [LARGE SCALE GENOMIC DNA]</scope>
    <source>
        <strain evidence="7 8">ML15P13</strain>
    </source>
</reference>
<comment type="caution">
    <text evidence="7">The sequence shown here is derived from an EMBL/GenBank/DDBJ whole genome shotgun (WGS) entry which is preliminary data.</text>
</comment>
<feature type="transmembrane region" description="Helical" evidence="4">
    <location>
        <begin position="42"/>
        <end position="59"/>
    </location>
</feature>
<dbReference type="SMART" id="SM00387">
    <property type="entry name" value="HATPase_c"/>
    <property type="match status" value="1"/>
</dbReference>
<keyword evidence="4" id="KW-0472">Membrane</keyword>
<evidence type="ECO:0000313" key="8">
    <source>
        <dbReference type="Proteomes" id="UP000533905"/>
    </source>
</evidence>
<gene>
    <name evidence="7" type="ORF">HGB41_00545</name>
</gene>
<dbReference type="InterPro" id="IPR011712">
    <property type="entry name" value="Sig_transdc_His_kin_sub3_dim/P"/>
</dbReference>
<dbReference type="InterPro" id="IPR003594">
    <property type="entry name" value="HATPase_dom"/>
</dbReference>
<dbReference type="InterPro" id="IPR036890">
    <property type="entry name" value="HATPase_C_sf"/>
</dbReference>
<feature type="domain" description="Histidine kinase/HSP90-like ATPase" evidence="6">
    <location>
        <begin position="220"/>
        <end position="310"/>
    </location>
</feature>
<dbReference type="Pfam" id="PF02518">
    <property type="entry name" value="HATPase_c"/>
    <property type="match status" value="1"/>
</dbReference>
<evidence type="ECO:0000256" key="3">
    <source>
        <dbReference type="ARBA" id="ARBA00023012"/>
    </source>
</evidence>
<evidence type="ECO:0000256" key="2">
    <source>
        <dbReference type="ARBA" id="ARBA00022777"/>
    </source>
</evidence>
<dbReference type="SUPFAM" id="SSF55874">
    <property type="entry name" value="ATPase domain of HSP90 chaperone/DNA topoisomerase II/histidine kinase"/>
    <property type="match status" value="1"/>
</dbReference>
<evidence type="ECO:0000313" key="7">
    <source>
        <dbReference type="EMBL" id="NNG21493.1"/>
    </source>
</evidence>
<dbReference type="Gene3D" id="1.20.5.1930">
    <property type="match status" value="1"/>
</dbReference>
<dbReference type="EMBL" id="JABAIV010000001">
    <property type="protein sequence ID" value="NNG21493.1"/>
    <property type="molecule type" value="Genomic_DNA"/>
</dbReference>
<dbReference type="Pfam" id="PF07730">
    <property type="entry name" value="HisKA_3"/>
    <property type="match status" value="1"/>
</dbReference>
<dbReference type="GO" id="GO:0000155">
    <property type="term" value="F:phosphorelay sensor kinase activity"/>
    <property type="evidence" value="ECO:0007669"/>
    <property type="project" value="InterPro"/>
</dbReference>
<keyword evidence="4" id="KW-1133">Transmembrane helix</keyword>
<dbReference type="RefSeq" id="WP_171079984.1">
    <property type="nucleotide sequence ID" value="NZ_JABAIV010000001.1"/>
</dbReference>
<feature type="signal peptide" evidence="5">
    <location>
        <begin position="1"/>
        <end position="26"/>
    </location>
</feature>
<organism evidence="7 8">
    <name type="scientific">Telluria aromaticivorans</name>
    <dbReference type="NCBI Taxonomy" id="2725995"/>
    <lineage>
        <taxon>Bacteria</taxon>
        <taxon>Pseudomonadati</taxon>
        <taxon>Pseudomonadota</taxon>
        <taxon>Betaproteobacteria</taxon>
        <taxon>Burkholderiales</taxon>
        <taxon>Oxalobacteraceae</taxon>
        <taxon>Telluria group</taxon>
        <taxon>Telluria</taxon>
    </lineage>
</organism>
<dbReference type="Gene3D" id="3.30.565.10">
    <property type="entry name" value="Histidine kinase-like ATPase, C-terminal domain"/>
    <property type="match status" value="1"/>
</dbReference>
<keyword evidence="3" id="KW-0902">Two-component regulatory system</keyword>